<dbReference type="SUPFAM" id="SSF82051">
    <property type="entry name" value="Obg GTP-binding protein N-terminal domain"/>
    <property type="match status" value="1"/>
</dbReference>
<evidence type="ECO:0000256" key="2">
    <source>
        <dbReference type="ARBA" id="ARBA00007699"/>
    </source>
</evidence>
<proteinExistence type="inferred from homology"/>
<dbReference type="NCBIfam" id="NF008956">
    <property type="entry name" value="PRK12299.1"/>
    <property type="match status" value="1"/>
</dbReference>
<comment type="similarity">
    <text evidence="2 9">Belongs to the TRAFAC class OBG-HflX-like GTPase superfamily. OBG GTPase family.</text>
</comment>
<dbReference type="PROSITE" id="PS51710">
    <property type="entry name" value="G_OBG"/>
    <property type="match status" value="1"/>
</dbReference>
<reference evidence="13" key="1">
    <citation type="journal article" date="2012" name="Science">
        <title>Fermentation, hydrogen, and sulfur metabolism in multiple uncultivated bacterial phyla.</title>
        <authorList>
            <person name="Wrighton K.C."/>
            <person name="Thomas B.C."/>
            <person name="Sharon I."/>
            <person name="Miller C.S."/>
            <person name="Castelle C.J."/>
            <person name="VerBerkmoes N.C."/>
            <person name="Wilkins M.J."/>
            <person name="Hettich R.L."/>
            <person name="Lipton M.S."/>
            <person name="Williams K.H."/>
            <person name="Long P.E."/>
            <person name="Banfield J.F."/>
        </authorList>
    </citation>
    <scope>NUCLEOTIDE SEQUENCE [LARGE SCALE GENOMIC DNA]</scope>
</reference>
<evidence type="ECO:0000256" key="3">
    <source>
        <dbReference type="ARBA" id="ARBA00022490"/>
    </source>
</evidence>
<dbReference type="GO" id="GO:0042254">
    <property type="term" value="P:ribosome biogenesis"/>
    <property type="evidence" value="ECO:0007669"/>
    <property type="project" value="UniProtKB-UniRule"/>
</dbReference>
<dbReference type="FunFam" id="2.70.210.12:FF:000001">
    <property type="entry name" value="GTPase Obg"/>
    <property type="match status" value="1"/>
</dbReference>
<dbReference type="GO" id="GO:0005525">
    <property type="term" value="F:GTP binding"/>
    <property type="evidence" value="ECO:0007669"/>
    <property type="project" value="UniProtKB-UniRule"/>
</dbReference>
<dbReference type="InterPro" id="IPR006074">
    <property type="entry name" value="GTP1-OBG_CS"/>
</dbReference>
<dbReference type="GO" id="GO:0005737">
    <property type="term" value="C:cytoplasm"/>
    <property type="evidence" value="ECO:0007669"/>
    <property type="project" value="UniProtKB-SubCell"/>
</dbReference>
<feature type="binding site" evidence="9">
    <location>
        <begin position="217"/>
        <end position="221"/>
    </location>
    <ligand>
        <name>GTP</name>
        <dbReference type="ChEBI" id="CHEBI:37565"/>
    </ligand>
</feature>
<feature type="binding site" evidence="9">
    <location>
        <position position="199"/>
    </location>
    <ligand>
        <name>Mg(2+)</name>
        <dbReference type="ChEBI" id="CHEBI:18420"/>
    </ligand>
</feature>
<comment type="subunit">
    <text evidence="9">Monomer.</text>
</comment>
<feature type="domain" description="OBG-type G" evidence="10">
    <location>
        <begin position="186"/>
        <end position="356"/>
    </location>
</feature>
<feature type="binding site" evidence="9">
    <location>
        <begin position="337"/>
        <end position="339"/>
    </location>
    <ligand>
        <name>GTP</name>
        <dbReference type="ChEBI" id="CHEBI:37565"/>
    </ligand>
</feature>
<dbReference type="Pfam" id="PF09269">
    <property type="entry name" value="DUF1967"/>
    <property type="match status" value="1"/>
</dbReference>
<feature type="binding site" evidence="9">
    <location>
        <begin position="307"/>
        <end position="310"/>
    </location>
    <ligand>
        <name>GTP</name>
        <dbReference type="ChEBI" id="CHEBI:37565"/>
    </ligand>
</feature>
<evidence type="ECO:0000256" key="8">
    <source>
        <dbReference type="ARBA" id="ARBA00023134"/>
    </source>
</evidence>
<dbReference type="Gene3D" id="3.40.50.300">
    <property type="entry name" value="P-loop containing nucleotide triphosphate hydrolases"/>
    <property type="match status" value="1"/>
</dbReference>
<dbReference type="NCBIfam" id="TIGR02729">
    <property type="entry name" value="Obg_CgtA"/>
    <property type="match status" value="1"/>
</dbReference>
<feature type="binding site" evidence="9">
    <location>
        <position position="219"/>
    </location>
    <ligand>
        <name>Mg(2+)</name>
        <dbReference type="ChEBI" id="CHEBI:18420"/>
    </ligand>
</feature>
<dbReference type="InterPro" id="IPR014100">
    <property type="entry name" value="GTP-bd_Obg/CgtA"/>
</dbReference>
<comment type="caution">
    <text evidence="13">The sequence shown here is derived from an EMBL/GenBank/DDBJ whole genome shotgun (WGS) entry which is preliminary data.</text>
</comment>
<evidence type="ECO:0000259" key="12">
    <source>
        <dbReference type="PROSITE" id="PS51883"/>
    </source>
</evidence>
<dbReference type="InterPro" id="IPR015349">
    <property type="entry name" value="OCT_dom"/>
</dbReference>
<evidence type="ECO:0000256" key="1">
    <source>
        <dbReference type="ARBA" id="ARBA00001946"/>
    </source>
</evidence>
<protein>
    <recommendedName>
        <fullName evidence="9">GTPase Obg</fullName>
        <ecNumber evidence="9">3.6.5.-</ecNumber>
    </recommendedName>
    <alternativeName>
        <fullName evidence="9">GTP-binding protein Obg</fullName>
    </alternativeName>
</protein>
<evidence type="ECO:0000256" key="9">
    <source>
        <dbReference type="HAMAP-Rule" id="MF_01454"/>
    </source>
</evidence>
<dbReference type="PROSITE" id="PS51883">
    <property type="entry name" value="OBG"/>
    <property type="match status" value="1"/>
</dbReference>
<evidence type="ECO:0000256" key="4">
    <source>
        <dbReference type="ARBA" id="ARBA00022723"/>
    </source>
</evidence>
<dbReference type="InterPro" id="IPR036726">
    <property type="entry name" value="GTP1_OBG_dom_sf"/>
</dbReference>
<feature type="binding site" evidence="9">
    <location>
        <begin position="238"/>
        <end position="241"/>
    </location>
    <ligand>
        <name>GTP</name>
        <dbReference type="ChEBI" id="CHEBI:37565"/>
    </ligand>
</feature>
<dbReference type="InterPro" id="IPR036346">
    <property type="entry name" value="GTP-bd_prot_GTP1/OBG_C_sf"/>
</dbReference>
<keyword evidence="8 9" id="KW-0342">GTP-binding</keyword>
<dbReference type="InterPro" id="IPR031167">
    <property type="entry name" value="G_OBG"/>
</dbReference>
<evidence type="ECO:0000256" key="7">
    <source>
        <dbReference type="ARBA" id="ARBA00022842"/>
    </source>
</evidence>
<dbReference type="SUPFAM" id="SSF102741">
    <property type="entry name" value="Obg GTP-binding protein C-terminal domain"/>
    <property type="match status" value="1"/>
</dbReference>
<evidence type="ECO:0000259" key="11">
    <source>
        <dbReference type="PROSITE" id="PS51881"/>
    </source>
</evidence>
<comment type="function">
    <text evidence="9">An essential GTPase which binds GTP, GDP and possibly (p)ppGpp with moderate affinity, with high nucleotide exchange rates and a fairly low GTP hydrolysis rate. Plays a role in control of the cell cycle, stress response, ribosome biogenesis and in those bacteria that undergo differentiation, in morphogenesis control.</text>
</comment>
<keyword evidence="3 9" id="KW-0963">Cytoplasm</keyword>
<accession>K1XWF2</accession>
<dbReference type="HAMAP" id="MF_01454">
    <property type="entry name" value="GTPase_Obg"/>
    <property type="match status" value="1"/>
</dbReference>
<dbReference type="Gene3D" id="2.70.210.12">
    <property type="entry name" value="GTP1/OBG domain"/>
    <property type="match status" value="1"/>
</dbReference>
<dbReference type="PANTHER" id="PTHR11702:SF31">
    <property type="entry name" value="MITOCHONDRIAL RIBOSOME-ASSOCIATED GTPASE 2"/>
    <property type="match status" value="1"/>
</dbReference>
<dbReference type="CDD" id="cd01898">
    <property type="entry name" value="Obg"/>
    <property type="match status" value="1"/>
</dbReference>
<keyword evidence="7 9" id="KW-0460">Magnesium</keyword>
<feature type="domain" description="Obg" evidence="12">
    <location>
        <begin position="27"/>
        <end position="185"/>
    </location>
</feature>
<keyword evidence="6 9" id="KW-0378">Hydrolase</keyword>
<name>K1XWF2_9BACT</name>
<dbReference type="PRINTS" id="PR00326">
    <property type="entry name" value="GTP1OBG"/>
</dbReference>
<comment type="cofactor">
    <cofactor evidence="1 9">
        <name>Mg(2+)</name>
        <dbReference type="ChEBI" id="CHEBI:18420"/>
    </cofactor>
</comment>
<dbReference type="PROSITE" id="PS51881">
    <property type="entry name" value="OCT"/>
    <property type="match status" value="1"/>
</dbReference>
<dbReference type="Pfam" id="PF01018">
    <property type="entry name" value="GTP1_OBG"/>
    <property type="match status" value="1"/>
</dbReference>
<comment type="subcellular location">
    <subcellularLocation>
        <location evidence="9">Cytoplasm</location>
    </subcellularLocation>
</comment>
<dbReference type="PROSITE" id="PS00905">
    <property type="entry name" value="GTP1_OBG"/>
    <property type="match status" value="1"/>
</dbReference>
<keyword evidence="5 9" id="KW-0547">Nucleotide-binding</keyword>
<dbReference type="GO" id="GO:0000287">
    <property type="term" value="F:magnesium ion binding"/>
    <property type="evidence" value="ECO:0007669"/>
    <property type="project" value="InterPro"/>
</dbReference>
<evidence type="ECO:0000313" key="13">
    <source>
        <dbReference type="EMBL" id="EKD29572.1"/>
    </source>
</evidence>
<evidence type="ECO:0000256" key="6">
    <source>
        <dbReference type="ARBA" id="ARBA00022801"/>
    </source>
</evidence>
<dbReference type="InterPro" id="IPR045086">
    <property type="entry name" value="OBG_GTPase"/>
</dbReference>
<dbReference type="EMBL" id="AMFJ01034352">
    <property type="protein sequence ID" value="EKD29572.1"/>
    <property type="molecule type" value="Genomic_DNA"/>
</dbReference>
<evidence type="ECO:0000256" key="5">
    <source>
        <dbReference type="ARBA" id="ARBA00022741"/>
    </source>
</evidence>
<dbReference type="GO" id="GO:0003924">
    <property type="term" value="F:GTPase activity"/>
    <property type="evidence" value="ECO:0007669"/>
    <property type="project" value="UniProtKB-UniRule"/>
</dbReference>
<dbReference type="InterPro" id="IPR006169">
    <property type="entry name" value="GTP1_OBG_dom"/>
</dbReference>
<evidence type="ECO:0000259" key="10">
    <source>
        <dbReference type="PROSITE" id="PS51710"/>
    </source>
</evidence>
<organism evidence="13">
    <name type="scientific">uncultured bacterium</name>
    <name type="common">gcode 4</name>
    <dbReference type="NCBI Taxonomy" id="1234023"/>
    <lineage>
        <taxon>Bacteria</taxon>
        <taxon>environmental samples</taxon>
    </lineage>
</organism>
<dbReference type="PANTHER" id="PTHR11702">
    <property type="entry name" value="DEVELOPMENTALLY REGULATED GTP-BINDING PROTEIN-RELATED"/>
    <property type="match status" value="1"/>
</dbReference>
<dbReference type="InterPro" id="IPR006073">
    <property type="entry name" value="GTP-bd"/>
</dbReference>
<feature type="binding site" evidence="9">
    <location>
        <begin position="192"/>
        <end position="199"/>
    </location>
    <ligand>
        <name>GTP</name>
        <dbReference type="ChEBI" id="CHEBI:37565"/>
    </ligand>
</feature>
<dbReference type="Gene3D" id="3.30.300.350">
    <property type="entry name" value="GTP-binding protein OBG, C-terminal domain"/>
    <property type="match status" value="1"/>
</dbReference>
<feature type="domain" description="OCT" evidence="11">
    <location>
        <begin position="380"/>
        <end position="459"/>
    </location>
</feature>
<dbReference type="NCBIfam" id="NF008955">
    <property type="entry name" value="PRK12297.1"/>
    <property type="match status" value="1"/>
</dbReference>
<dbReference type="AlphaFoldDB" id="K1XWF2"/>
<dbReference type="InterPro" id="IPR027417">
    <property type="entry name" value="P-loop_NTPase"/>
</dbReference>
<keyword evidence="4 9" id="KW-0479">Metal-binding</keyword>
<gene>
    <name evidence="9" type="primary">obg</name>
    <name evidence="13" type="ORF">ACD_78C00352G0004</name>
</gene>
<dbReference type="SUPFAM" id="SSF52540">
    <property type="entry name" value="P-loop containing nucleoside triphosphate hydrolases"/>
    <property type="match status" value="1"/>
</dbReference>
<dbReference type="EC" id="3.6.5.-" evidence="9"/>
<dbReference type="Pfam" id="PF01926">
    <property type="entry name" value="MMR_HSR1"/>
    <property type="match status" value="1"/>
</dbReference>
<sequence>MFFFKFTNLFVKKGFLNRMREIYNPSCMFIDEVKITIKAWKGGNGIVSWRREKCIPNGGPYGWDGGYGGNAYLRATSNMNTLSDFRHTHTLRAQNGEDGGTKEMHGAKWEDLIIKVPVGTIVTDAETGDTIVDLSHEGETYPLCQGGRGGFGNAHFPSSVRQAPAFAELGDIGEEKCVKLELKLVADIGIIGLPNAGKSTLIQSVTNVRPKIADYPFTTLIPNLGVMEHKGQNLILEDVPGLIPGASEGKGLGIQFLKHIERTHVLLHLLDMSQGEEAVVQNYKDIRKELELFSDSLGKKEEVIVFSKADIIPPDEIIPLSKKLAKHFKGKKYFTISAAGFQWIDELKDFLISEYAGKSFAVEDGEGDGEDTPMKFYDLKDFQKSDSFKITKTGEREITVTGERIEQIVRMTDMKNFEAVARVYDIMEKLHILTKVHAMLRANIEEYFFEGSDDEDFGKVVIAGRAFPLEKTVFQKKSKK</sequence>